<dbReference type="AlphaFoldDB" id="A0A089XH38"/>
<dbReference type="HOGENOM" id="CLU_2156927_0_0_11"/>
<protein>
    <recommendedName>
        <fullName evidence="1">DUF4145 domain-containing protein</fullName>
    </recommendedName>
</protein>
<geneLocation type="plasmid" evidence="2 3">
    <name>pSglau1</name>
</geneLocation>
<dbReference type="eggNOG" id="ENOG5032RNM">
    <property type="taxonomic scope" value="Bacteria"/>
</dbReference>
<dbReference type="EMBL" id="CP009439">
    <property type="protein sequence ID" value="AIS02599.1"/>
    <property type="molecule type" value="Genomic_DNA"/>
</dbReference>
<evidence type="ECO:0000313" key="2">
    <source>
        <dbReference type="EMBL" id="AIS02599.1"/>
    </source>
</evidence>
<keyword evidence="2" id="KW-0614">Plasmid</keyword>
<gene>
    <name evidence="2" type="ORF">SGLAU_33355</name>
</gene>
<name>A0A089XH38_STRGA</name>
<accession>A0A089XH38</accession>
<dbReference type="KEGG" id="sgu:SGLAU_33355"/>
<dbReference type="InterPro" id="IPR025285">
    <property type="entry name" value="DUF4145"/>
</dbReference>
<feature type="domain" description="DUF4145" evidence="1">
    <location>
        <begin position="15"/>
        <end position="71"/>
    </location>
</feature>
<evidence type="ECO:0000259" key="1">
    <source>
        <dbReference type="Pfam" id="PF13643"/>
    </source>
</evidence>
<sequence>MDWEGIPRKWSSNGKSYNLSLHRRIERFKTAKPTFSKAADLLLAVKWIGNVGSHGSVIRVLDVLDAVDILDRIIQQLYDTSPARIERKAEEIIARKGLPASHITSLPMPPF</sequence>
<proteinExistence type="predicted"/>
<dbReference type="Pfam" id="PF13643">
    <property type="entry name" value="DUF4145"/>
    <property type="match status" value="1"/>
</dbReference>
<reference evidence="3" key="1">
    <citation type="journal article" date="2015" name="J. Biotechnol.">
        <title>Complete genome sequence of the actinobacterium Streptomyces glaucescens GLA.O (DSM 40922) consisting of a linear chromosome and one linear plasmid.</title>
        <authorList>
            <person name="Ortseifen V."/>
            <person name="Winkler A."/>
            <person name="Albersmeier A."/>
            <person name="Wendler S."/>
            <person name="Puhler A."/>
            <person name="Kalinowski J."/>
            <person name="Ruckert C."/>
        </authorList>
    </citation>
    <scope>NUCLEOTIDE SEQUENCE [LARGE SCALE GENOMIC DNA]</scope>
    <source>
        <strain evidence="3">DSM 40922 / GLA O</strain>
        <plasmid evidence="3">pSglau1</plasmid>
    </source>
</reference>
<keyword evidence="3" id="KW-1185">Reference proteome</keyword>
<dbReference type="Proteomes" id="UP000029482">
    <property type="component" value="Plasmid pSglau1"/>
</dbReference>
<organism evidence="2 3">
    <name type="scientific">Streptomyces glaucescens</name>
    <dbReference type="NCBI Taxonomy" id="1907"/>
    <lineage>
        <taxon>Bacteria</taxon>
        <taxon>Bacillati</taxon>
        <taxon>Actinomycetota</taxon>
        <taxon>Actinomycetes</taxon>
        <taxon>Kitasatosporales</taxon>
        <taxon>Streptomycetaceae</taxon>
        <taxon>Streptomyces</taxon>
    </lineage>
</organism>
<evidence type="ECO:0000313" key="3">
    <source>
        <dbReference type="Proteomes" id="UP000029482"/>
    </source>
</evidence>